<evidence type="ECO:0000256" key="14">
    <source>
        <dbReference type="PIRSR" id="PIRSR000294-2"/>
    </source>
</evidence>
<feature type="domain" description="Cytochrome c" evidence="15">
    <location>
        <begin position="216"/>
        <end position="338"/>
    </location>
</feature>
<dbReference type="InterPro" id="IPR004852">
    <property type="entry name" value="Di-haem_cyt_c_peroxidsae"/>
</dbReference>
<comment type="caution">
    <text evidence="16">The sequence shown here is derived from an EMBL/GenBank/DDBJ whole genome shotgun (WGS) entry which is preliminary data.</text>
</comment>
<evidence type="ECO:0000256" key="6">
    <source>
        <dbReference type="ARBA" id="ARBA00022729"/>
    </source>
</evidence>
<feature type="binding site" description="axial binding residue" evidence="14">
    <location>
        <position position="91"/>
    </location>
    <ligand>
        <name>heme c</name>
        <dbReference type="ChEBI" id="CHEBI:61717"/>
        <label>1</label>
    </ligand>
    <ligandPart>
        <name>Fe</name>
        <dbReference type="ChEBI" id="CHEBI:18248"/>
    </ligandPart>
</feature>
<comment type="cofactor">
    <cofactor evidence="13">
        <name>heme</name>
        <dbReference type="ChEBI" id="CHEBI:30413"/>
    </cofactor>
    <text evidence="13">Binds 2 heme groups.</text>
</comment>
<proteinExistence type="predicted"/>
<feature type="binding site" description="covalent" evidence="13">
    <location>
        <position position="90"/>
    </location>
    <ligand>
        <name>heme c</name>
        <dbReference type="ChEBI" id="CHEBI:61717"/>
        <label>1</label>
    </ligand>
</feature>
<dbReference type="GO" id="GO:0004130">
    <property type="term" value="F:cytochrome-c peroxidase activity"/>
    <property type="evidence" value="ECO:0007669"/>
    <property type="project" value="TreeGrafter"/>
</dbReference>
<evidence type="ECO:0000256" key="1">
    <source>
        <dbReference type="ARBA" id="ARBA00004418"/>
    </source>
</evidence>
<feature type="binding site" description="covalent" evidence="13">
    <location>
        <position position="87"/>
    </location>
    <ligand>
        <name>heme c</name>
        <dbReference type="ChEBI" id="CHEBI:61717"/>
        <label>1</label>
    </ligand>
</feature>
<evidence type="ECO:0000256" key="10">
    <source>
        <dbReference type="ARBA" id="ARBA00023004"/>
    </source>
</evidence>
<evidence type="ECO:0000256" key="8">
    <source>
        <dbReference type="ARBA" id="ARBA00022982"/>
    </source>
</evidence>
<dbReference type="PANTHER" id="PTHR30600">
    <property type="entry name" value="CYTOCHROME C PEROXIDASE-RELATED"/>
    <property type="match status" value="1"/>
</dbReference>
<evidence type="ECO:0000256" key="11">
    <source>
        <dbReference type="ARBA" id="ARBA00058991"/>
    </source>
</evidence>
<dbReference type="PANTHER" id="PTHR30600:SF14">
    <property type="entry name" value="CYTOCHROME C PEROXIDASE"/>
    <property type="match status" value="1"/>
</dbReference>
<evidence type="ECO:0000256" key="13">
    <source>
        <dbReference type="PIRSR" id="PIRSR000294-1"/>
    </source>
</evidence>
<sequence length="349" mass="38328">MMQVLCGGDRLPTVWAVASLLIMLCFAACGTPSEPVHSRDAPLNLSLPAGFPAPPIPANNPLTVKKVELGRRLFFEKKLSSNGKVSCSSCHLPERAFSDTLPTSVGVSGRAGLRNAPSLTNVAYNGSYFWSGGALSLEAQAISAIENKEEMNGQFPEIIAWLTADASYRQLFEEAFQSPPTFLNILDAIAAFERTLISGNSRYDRFQRGDSSALNDSEKRGMQLFFSERTNCFRCHGGFNFTTNEFHDNGSQAVYRDVGRYSMTFRPSDKGKFKTPTLRNVALTAPYFHDGSMPTLADVVEHYNRGGAGSPNQSPLVRPLGLSAQEKQDLVNFLNALTDEDFIRAHQRP</sequence>
<dbReference type="EMBL" id="PHFL01000045">
    <property type="protein sequence ID" value="RFM24153.1"/>
    <property type="molecule type" value="Genomic_DNA"/>
</dbReference>
<comment type="subcellular location">
    <subcellularLocation>
        <location evidence="1">Periplasm</location>
    </subcellularLocation>
</comment>
<comment type="PTM">
    <text evidence="13">Binds 2 heme groups per subunit.</text>
</comment>
<dbReference type="AlphaFoldDB" id="A0A395M037"/>
<keyword evidence="9" id="KW-0560">Oxidoreductase</keyword>
<name>A0A395M037_9BACT</name>
<keyword evidence="8" id="KW-0249">Electron transport</keyword>
<evidence type="ECO:0000256" key="9">
    <source>
        <dbReference type="ARBA" id="ARBA00023002"/>
    </source>
</evidence>
<keyword evidence="10 14" id="KW-0408">Iron</keyword>
<dbReference type="PIRSF" id="PIRSF000294">
    <property type="entry name" value="Cytochrome-c_peroxidase"/>
    <property type="match status" value="1"/>
</dbReference>
<gene>
    <name evidence="16" type="ORF">D0433_06675</name>
</gene>
<comment type="pathway">
    <text evidence="2">One-carbon metabolism; methylamine degradation.</text>
</comment>
<feature type="binding site" description="covalent" evidence="13">
    <location>
        <position position="235"/>
    </location>
    <ligand>
        <name>heme c</name>
        <dbReference type="ChEBI" id="CHEBI:61717"/>
        <label>2</label>
    </ligand>
</feature>
<accession>A0A395M037</accession>
<keyword evidence="5 14" id="KW-0479">Metal-binding</keyword>
<keyword evidence="7" id="KW-0574">Periplasm</keyword>
<dbReference type="Pfam" id="PF03150">
    <property type="entry name" value="CCP_MauG"/>
    <property type="match status" value="1"/>
</dbReference>
<dbReference type="GO" id="GO:0009055">
    <property type="term" value="F:electron transfer activity"/>
    <property type="evidence" value="ECO:0007669"/>
    <property type="project" value="InterPro"/>
</dbReference>
<feature type="binding site" description="axial binding residue" evidence="14">
    <location>
        <position position="236"/>
    </location>
    <ligand>
        <name>heme c</name>
        <dbReference type="ChEBI" id="CHEBI:61717"/>
        <label>2</label>
    </ligand>
    <ligandPart>
        <name>Fe</name>
        <dbReference type="ChEBI" id="CHEBI:18248"/>
    </ligandPart>
</feature>
<dbReference type="PROSITE" id="PS51007">
    <property type="entry name" value="CYTC"/>
    <property type="match status" value="2"/>
</dbReference>
<evidence type="ECO:0000313" key="16">
    <source>
        <dbReference type="EMBL" id="RFM24153.1"/>
    </source>
</evidence>
<keyword evidence="6" id="KW-0732">Signal</keyword>
<reference evidence="16 17" key="1">
    <citation type="journal article" date="2011" name="ISME J.">
        <title>Community ecology of hot spring cyanobacterial mats: predominant populations and their functional potential.</title>
        <authorList>
            <person name="Klatt C.G."/>
            <person name="Wood J.M."/>
            <person name="Rusch D.B."/>
            <person name="Bateson M.M."/>
            <person name="Hamamura N."/>
            <person name="Heidelberg J.F."/>
            <person name="Grossman A.R."/>
            <person name="Bhaya D."/>
            <person name="Cohan F.M."/>
            <person name="Kuhl M."/>
            <person name="Bryant D.A."/>
            <person name="Ward D.M."/>
        </authorList>
    </citation>
    <scope>NUCLEOTIDE SEQUENCE [LARGE SCALE GENOMIC DNA]</scope>
    <source>
        <strain evidence="16">OS</strain>
    </source>
</reference>
<dbReference type="InterPro" id="IPR026259">
    <property type="entry name" value="MauG/Cytc_peroxidase"/>
</dbReference>
<feature type="binding site" description="covalent" evidence="13">
    <location>
        <position position="232"/>
    </location>
    <ligand>
        <name>heme c</name>
        <dbReference type="ChEBI" id="CHEBI:61717"/>
        <label>2</label>
    </ligand>
</feature>
<feature type="domain" description="Cytochrome c" evidence="15">
    <location>
        <begin position="65"/>
        <end position="166"/>
    </location>
</feature>
<dbReference type="InterPro" id="IPR009056">
    <property type="entry name" value="Cyt_c-like_dom"/>
</dbReference>
<protein>
    <recommendedName>
        <fullName evidence="12">Methylamine utilization protein MauG</fullName>
    </recommendedName>
</protein>
<keyword evidence="16" id="KW-0575">Peroxidase</keyword>
<dbReference type="Gene3D" id="1.10.760.10">
    <property type="entry name" value="Cytochrome c-like domain"/>
    <property type="match status" value="2"/>
</dbReference>
<evidence type="ECO:0000256" key="5">
    <source>
        <dbReference type="ARBA" id="ARBA00022723"/>
    </source>
</evidence>
<comment type="function">
    <text evidence="11">Involved in methylamine metabolism. Essential for the maturation of the beta subunit of MADH, presumably via a step in the biosynthesis of tryptophan tryptophylquinone (TTQ), the cofactor of MADH.</text>
</comment>
<dbReference type="InterPro" id="IPR036909">
    <property type="entry name" value="Cyt_c-like_dom_sf"/>
</dbReference>
<dbReference type="GO" id="GO:0020037">
    <property type="term" value="F:heme binding"/>
    <property type="evidence" value="ECO:0007669"/>
    <property type="project" value="InterPro"/>
</dbReference>
<evidence type="ECO:0000313" key="17">
    <source>
        <dbReference type="Proteomes" id="UP000266389"/>
    </source>
</evidence>
<dbReference type="GO" id="GO:0046872">
    <property type="term" value="F:metal ion binding"/>
    <property type="evidence" value="ECO:0007669"/>
    <property type="project" value="UniProtKB-KW"/>
</dbReference>
<evidence type="ECO:0000256" key="4">
    <source>
        <dbReference type="ARBA" id="ARBA00022617"/>
    </source>
</evidence>
<evidence type="ECO:0000256" key="3">
    <source>
        <dbReference type="ARBA" id="ARBA00022448"/>
    </source>
</evidence>
<dbReference type="Pfam" id="PF21419">
    <property type="entry name" value="RoxA-like_Cyt-c"/>
    <property type="match status" value="1"/>
</dbReference>
<evidence type="ECO:0000259" key="15">
    <source>
        <dbReference type="PROSITE" id="PS51007"/>
    </source>
</evidence>
<dbReference type="FunFam" id="1.10.760.10:FF:000019">
    <property type="entry name" value="Di-heme cytochrome C peroxidase"/>
    <property type="match status" value="1"/>
</dbReference>
<dbReference type="Proteomes" id="UP000266389">
    <property type="component" value="Unassembled WGS sequence"/>
</dbReference>
<keyword evidence="3" id="KW-0813">Transport</keyword>
<dbReference type="SUPFAM" id="SSF46626">
    <property type="entry name" value="Cytochrome c"/>
    <property type="match status" value="2"/>
</dbReference>
<evidence type="ECO:0000256" key="12">
    <source>
        <dbReference type="ARBA" id="ARBA00073576"/>
    </source>
</evidence>
<evidence type="ECO:0000256" key="7">
    <source>
        <dbReference type="ARBA" id="ARBA00022764"/>
    </source>
</evidence>
<evidence type="ECO:0000256" key="2">
    <source>
        <dbReference type="ARBA" id="ARBA00004856"/>
    </source>
</evidence>
<dbReference type="GO" id="GO:0042597">
    <property type="term" value="C:periplasmic space"/>
    <property type="evidence" value="ECO:0007669"/>
    <property type="project" value="UniProtKB-SubCell"/>
</dbReference>
<dbReference type="InterPro" id="IPR051395">
    <property type="entry name" value="Cytochrome_c_Peroxidase/MauG"/>
</dbReference>
<keyword evidence="4 13" id="KW-0349">Heme</keyword>
<organism evidence="16 17">
    <name type="scientific">Candidatus Thermochlorobacter aerophilus</name>
    <dbReference type="NCBI Taxonomy" id="1868324"/>
    <lineage>
        <taxon>Bacteria</taxon>
        <taxon>Pseudomonadati</taxon>
        <taxon>Chlorobiota</taxon>
        <taxon>Chlorobiia</taxon>
        <taxon>Chlorobiales</taxon>
        <taxon>Candidatus Thermochlorobacteriaceae</taxon>
        <taxon>Candidatus Thermochlorobacter</taxon>
    </lineage>
</organism>